<evidence type="ECO:0000256" key="1">
    <source>
        <dbReference type="SAM" id="Phobius"/>
    </source>
</evidence>
<reference evidence="2 3" key="1">
    <citation type="submission" date="2018-06" db="EMBL/GenBank/DDBJ databases">
        <authorList>
            <consortium name="Pathogen Informatics"/>
            <person name="Doyle S."/>
        </authorList>
    </citation>
    <scope>NUCLEOTIDE SEQUENCE [LARGE SCALE GENOMIC DNA]</scope>
    <source>
        <strain evidence="2 3">NCTC13315</strain>
    </source>
</reference>
<feature type="transmembrane region" description="Helical" evidence="1">
    <location>
        <begin position="47"/>
        <end position="66"/>
    </location>
</feature>
<feature type="transmembrane region" description="Helical" evidence="1">
    <location>
        <begin position="78"/>
        <end position="103"/>
    </location>
</feature>
<keyword evidence="1" id="KW-0472">Membrane</keyword>
<dbReference type="OrthoDB" id="5653899at2"/>
<evidence type="ECO:0000313" key="3">
    <source>
        <dbReference type="Proteomes" id="UP000254968"/>
    </source>
</evidence>
<name>A0A378I1Q3_9GAMM</name>
<dbReference type="RefSeq" id="WP_115302593.1">
    <property type="nucleotide sequence ID" value="NZ_CAAAHO010000001.1"/>
</dbReference>
<keyword evidence="1" id="KW-1133">Transmembrane helix</keyword>
<proteinExistence type="predicted"/>
<evidence type="ECO:0000313" key="2">
    <source>
        <dbReference type="EMBL" id="STX28882.1"/>
    </source>
</evidence>
<dbReference type="Proteomes" id="UP000254968">
    <property type="component" value="Unassembled WGS sequence"/>
</dbReference>
<dbReference type="AlphaFoldDB" id="A0A378I1Q3"/>
<organism evidence="2 3">
    <name type="scientific">Legionella beliardensis</name>
    <dbReference type="NCBI Taxonomy" id="91822"/>
    <lineage>
        <taxon>Bacteria</taxon>
        <taxon>Pseudomonadati</taxon>
        <taxon>Pseudomonadota</taxon>
        <taxon>Gammaproteobacteria</taxon>
        <taxon>Legionellales</taxon>
        <taxon>Legionellaceae</taxon>
        <taxon>Legionella</taxon>
    </lineage>
</organism>
<gene>
    <name evidence="2" type="ORF">NCTC13315_01416</name>
</gene>
<feature type="transmembrane region" description="Helical" evidence="1">
    <location>
        <begin position="152"/>
        <end position="171"/>
    </location>
</feature>
<sequence length="273" mass="30522">MSIRKKLQNGLLNIKDGIQATLSFISANAKWLTTFNNSPVGLVLRPILGSVLLILLIHQAYEFYILAQFNLAKFLDFIVNLISTTLTNMAFTGSLAATVWHVSFVLGPWLMMGAFAIGFIHQIGLFGYNLYNYLIADKQATRTHYLQATVNNLFNSLLFAAAIICSALAIASPAAPIVLSVFSVLVASLIVANLVWRNMPDAMKQKIKQTLSIEKQETNELDKSYSAQINLKHEPEKQCLAPDEPKIRRPLHFWAVKNEESKDNTLARPQFKI</sequence>
<keyword evidence="3" id="KW-1185">Reference proteome</keyword>
<protein>
    <submittedName>
        <fullName evidence="2">Uncharacterized protein</fullName>
    </submittedName>
</protein>
<feature type="transmembrane region" description="Helical" evidence="1">
    <location>
        <begin position="177"/>
        <end position="196"/>
    </location>
</feature>
<feature type="transmembrane region" description="Helical" evidence="1">
    <location>
        <begin position="109"/>
        <end position="131"/>
    </location>
</feature>
<dbReference type="EMBL" id="UGNV01000001">
    <property type="protein sequence ID" value="STX28882.1"/>
    <property type="molecule type" value="Genomic_DNA"/>
</dbReference>
<accession>A0A378I1Q3</accession>
<keyword evidence="1" id="KW-0812">Transmembrane</keyword>